<dbReference type="GO" id="GO:0005975">
    <property type="term" value="P:carbohydrate metabolic process"/>
    <property type="evidence" value="ECO:0007669"/>
    <property type="project" value="InterPro"/>
</dbReference>
<dbReference type="GO" id="GO:0005737">
    <property type="term" value="C:cytoplasm"/>
    <property type="evidence" value="ECO:0007669"/>
    <property type="project" value="TreeGrafter"/>
</dbReference>
<evidence type="ECO:0000256" key="3">
    <source>
        <dbReference type="ARBA" id="ARBA00023277"/>
    </source>
</evidence>
<evidence type="ECO:0000256" key="1">
    <source>
        <dbReference type="ARBA" id="ARBA00000644"/>
    </source>
</evidence>
<dbReference type="HAMAP" id="MF_01241">
    <property type="entry name" value="GlcN6P_deamin"/>
    <property type="match status" value="1"/>
</dbReference>
<dbReference type="AlphaFoldDB" id="A0AB39BSN6"/>
<keyword evidence="3 4" id="KW-0119">Carbohydrate metabolism</keyword>
<sequence>MNIIKVQDYDEMGSVTADYVSEKIQDNPEMTLGLATGSTPKSTYKHLIEAHQKGTSFKHITTFNLDEYVGLKPNDPNSYHYYMNKFFFQHIDIPSEKAHLPNGHSRNISQECEEYEKKIKSHMIDLQILGIGANGHIGFNEPGTSFESNTHVVELADSTRRANARFFSSLEEVPTHAITMGIASIMSSKEIVLLVSGEAKSEALERLLSGEEPNESFPASILRSHPHVTIIADKEALMGTGIKL</sequence>
<dbReference type="PANTHER" id="PTHR11280">
    <property type="entry name" value="GLUCOSAMINE-6-PHOSPHATE ISOMERASE"/>
    <property type="match status" value="1"/>
</dbReference>
<organism evidence="6">
    <name type="scientific">Alkalihalophilus sp. As8PL</name>
    <dbReference type="NCBI Taxonomy" id="3237103"/>
    <lineage>
        <taxon>Bacteria</taxon>
        <taxon>Bacillati</taxon>
        <taxon>Bacillota</taxon>
        <taxon>Bacilli</taxon>
        <taxon>Bacillales</taxon>
        <taxon>Bacillaceae</taxon>
        <taxon>Alkalihalophilus</taxon>
    </lineage>
</organism>
<dbReference type="GO" id="GO:0019262">
    <property type="term" value="P:N-acetylneuraminate catabolic process"/>
    <property type="evidence" value="ECO:0007669"/>
    <property type="project" value="UniProtKB-UniRule"/>
</dbReference>
<dbReference type="GO" id="GO:0004342">
    <property type="term" value="F:glucosamine-6-phosphate deaminase activity"/>
    <property type="evidence" value="ECO:0007669"/>
    <property type="project" value="UniProtKB-UniRule"/>
</dbReference>
<dbReference type="EC" id="3.5.99.6" evidence="4"/>
<dbReference type="GO" id="GO:0006043">
    <property type="term" value="P:glucosamine catabolic process"/>
    <property type="evidence" value="ECO:0007669"/>
    <property type="project" value="TreeGrafter"/>
</dbReference>
<evidence type="ECO:0000256" key="2">
    <source>
        <dbReference type="ARBA" id="ARBA00022801"/>
    </source>
</evidence>
<dbReference type="InterPro" id="IPR037171">
    <property type="entry name" value="NagB/RpiA_transferase-like"/>
</dbReference>
<evidence type="ECO:0000259" key="5">
    <source>
        <dbReference type="Pfam" id="PF01182"/>
    </source>
</evidence>
<comment type="similarity">
    <text evidence="4">Belongs to the glucosamine/galactosamine-6-phosphate isomerase family. NagB subfamily.</text>
</comment>
<comment type="function">
    <text evidence="4">Catalyzes the reversible isomerization-deamination of glucosamine 6-phosphate (GlcN6P) to form fructose 6-phosphate (Fru6P) and ammonium ion.</text>
</comment>
<comment type="catalytic activity">
    <reaction evidence="1 4">
        <text>alpha-D-glucosamine 6-phosphate + H2O = beta-D-fructose 6-phosphate + NH4(+)</text>
        <dbReference type="Rhea" id="RHEA:12172"/>
        <dbReference type="ChEBI" id="CHEBI:15377"/>
        <dbReference type="ChEBI" id="CHEBI:28938"/>
        <dbReference type="ChEBI" id="CHEBI:57634"/>
        <dbReference type="ChEBI" id="CHEBI:75989"/>
        <dbReference type="EC" id="3.5.99.6"/>
    </reaction>
</comment>
<dbReference type="FunFam" id="3.40.50.1360:FF:000003">
    <property type="entry name" value="Glucosamine-6-phosphate deaminase"/>
    <property type="match status" value="1"/>
</dbReference>
<proteinExistence type="inferred from homology"/>
<comment type="pathway">
    <text evidence="4">Amino-sugar metabolism; N-acetylneuraminate degradation; D-fructose 6-phosphate from N-acetylneuraminate: step 5/5.</text>
</comment>
<feature type="active site" description="For ring-opening step" evidence="4">
    <location>
        <position position="134"/>
    </location>
</feature>
<dbReference type="EMBL" id="CP162551">
    <property type="protein sequence ID" value="XDI36763.1"/>
    <property type="molecule type" value="Genomic_DNA"/>
</dbReference>
<accession>A0AB39BSN6</accession>
<dbReference type="InterPro" id="IPR006148">
    <property type="entry name" value="Glc/Gal-6P_isomerase"/>
</dbReference>
<dbReference type="Pfam" id="PF01182">
    <property type="entry name" value="Glucosamine_iso"/>
    <property type="match status" value="1"/>
</dbReference>
<dbReference type="PANTHER" id="PTHR11280:SF5">
    <property type="entry name" value="GLUCOSAMINE-6-PHOSPHATE ISOMERASE"/>
    <property type="match status" value="1"/>
</dbReference>
<dbReference type="CDD" id="cd01399">
    <property type="entry name" value="GlcN6P_deaminase"/>
    <property type="match status" value="1"/>
</dbReference>
<feature type="active site" description="Proton acceptor; for ring-opening step" evidence="4">
    <location>
        <position position="136"/>
    </location>
</feature>
<comment type="caution">
    <text evidence="4">Lacks conserved residue(s) required for the propagation of feature annotation.</text>
</comment>
<feature type="domain" description="Glucosamine/galactosamine-6-phosphate isomerase" evidence="5">
    <location>
        <begin position="14"/>
        <end position="224"/>
    </location>
</feature>
<dbReference type="GO" id="GO:0006046">
    <property type="term" value="P:N-acetylglucosamine catabolic process"/>
    <property type="evidence" value="ECO:0007669"/>
    <property type="project" value="UniProtKB-UniRule"/>
</dbReference>
<reference evidence="6" key="1">
    <citation type="submission" date="2024-07" db="EMBL/GenBank/DDBJ databases">
        <title>Identification and characteristics of an arsenic-resistant bacterial isolate, which belongs to a novel species.</title>
        <authorList>
            <person name="Juszczyk A."/>
            <person name="Kowalczyk A."/>
            <person name="Was K."/>
            <person name="Kosowicz W."/>
            <person name="Budzyn A."/>
            <person name="Latowski D."/>
        </authorList>
    </citation>
    <scope>NUCLEOTIDE SEQUENCE</scope>
    <source>
        <strain evidence="6">As8PL</strain>
    </source>
</reference>
<dbReference type="RefSeq" id="WP_368504148.1">
    <property type="nucleotide sequence ID" value="NZ_CP162551.1"/>
</dbReference>
<dbReference type="GO" id="GO:0042802">
    <property type="term" value="F:identical protein binding"/>
    <property type="evidence" value="ECO:0007669"/>
    <property type="project" value="TreeGrafter"/>
</dbReference>
<protein>
    <recommendedName>
        <fullName evidence="4">Glucosamine-6-phosphate deaminase</fullName>
        <ecNumber evidence="4">3.5.99.6</ecNumber>
    </recommendedName>
    <alternativeName>
        <fullName evidence="4">GlcN6P deaminase</fullName>
        <shortName evidence="4">GNPDA</shortName>
    </alternativeName>
    <alternativeName>
        <fullName evidence="4">Glucosamine-6-phosphate isomerase</fullName>
    </alternativeName>
</protein>
<evidence type="ECO:0000313" key="6">
    <source>
        <dbReference type="EMBL" id="XDI36763.1"/>
    </source>
</evidence>
<feature type="active site" description="Proton acceptor; for enolization step" evidence="4">
    <location>
        <position position="66"/>
    </location>
</feature>
<keyword evidence="2 4" id="KW-0378">Hydrolase</keyword>
<dbReference type="NCBIfam" id="TIGR00502">
    <property type="entry name" value="nagB"/>
    <property type="match status" value="1"/>
</dbReference>
<name>A0AB39BSN6_9BACI</name>
<dbReference type="Gene3D" id="3.40.50.1360">
    <property type="match status" value="1"/>
</dbReference>
<feature type="active site" description="For ring-opening step" evidence="4">
    <location>
        <position position="141"/>
    </location>
</feature>
<gene>
    <name evidence="4 6" type="primary">nagB</name>
    <name evidence="6" type="ORF">AB3N04_19135</name>
</gene>
<dbReference type="SUPFAM" id="SSF100950">
    <property type="entry name" value="NagB/RpiA/CoA transferase-like"/>
    <property type="match status" value="1"/>
</dbReference>
<dbReference type="InterPro" id="IPR004547">
    <property type="entry name" value="Glucosamine6P_isomerase"/>
</dbReference>
<evidence type="ECO:0000256" key="4">
    <source>
        <dbReference type="HAMAP-Rule" id="MF_01241"/>
    </source>
</evidence>